<name>A0A3N0ADH8_9ACTN</name>
<dbReference type="GO" id="GO:0005886">
    <property type="term" value="C:plasma membrane"/>
    <property type="evidence" value="ECO:0007669"/>
    <property type="project" value="UniProtKB-SubCell"/>
</dbReference>
<evidence type="ECO:0000256" key="9">
    <source>
        <dbReference type="SAM" id="MobiDB-lite"/>
    </source>
</evidence>
<dbReference type="InterPro" id="IPR052180">
    <property type="entry name" value="NhaC_Na-H+_Antiporter"/>
</dbReference>
<feature type="transmembrane region" description="Helical" evidence="10">
    <location>
        <begin position="200"/>
        <end position="222"/>
    </location>
</feature>
<organism evidence="13 14">
    <name type="scientific">Parvibacter caecicola</name>
    <dbReference type="NCBI Taxonomy" id="747645"/>
    <lineage>
        <taxon>Bacteria</taxon>
        <taxon>Bacillati</taxon>
        <taxon>Actinomycetota</taxon>
        <taxon>Coriobacteriia</taxon>
        <taxon>Coriobacteriales</taxon>
        <taxon>Coriobacteriaceae</taxon>
        <taxon>Parvibacter</taxon>
    </lineage>
</organism>
<keyword evidence="7 10" id="KW-0472">Membrane</keyword>
<evidence type="ECO:0000313" key="15">
    <source>
        <dbReference type="Proteomes" id="UP000530850"/>
    </source>
</evidence>
<evidence type="ECO:0000256" key="8">
    <source>
        <dbReference type="ARBA" id="ARBA00038435"/>
    </source>
</evidence>
<comment type="caution">
    <text evidence="13">The sequence shown here is derived from an EMBL/GenBank/DDBJ whole genome shotgun (WGS) entry which is preliminary data.</text>
</comment>
<evidence type="ECO:0000256" key="10">
    <source>
        <dbReference type="SAM" id="Phobius"/>
    </source>
</evidence>
<keyword evidence="2" id="KW-0813">Transport</keyword>
<sequence length="456" mass="47809">MEKGNVKALLPIAVFLVLYLGLGVLFEYGMGISMGFYNIPIVVVFLVALLVACFQNRSLPFDDKLAVMGRGIGDKTIVTMILIFLTAGVFVGTVGRNSAESVAFFMLDIIPPEFAVAVLFVVSCFVSISMGTSVGTITLITPIAVAVSTASGFSLPLCVASVMGGAMFGDNLSFISDTTIAACQGQGCQMKDKFRENFKIALPAAVVTLVVILVMTLGTPVASEVAHEYQLIELVPYIIVLVGGIVGINVFIVLLLGIVSGAVIVVATGSVAATDLLANMGSGAAGMFETTMVAVLVSAICALIREYGGFTALLNGIRRLFKSRKGGQLGMGLLVAAMDVATANNTVAIVMANPIARQMAETYGITRRKTASILDTFSCVMQCLLPYGAQMLVAISACASLGQAVTAFQIIPFLFYPFCLLASVLLFIFVVPPKDRRPDAEVPPTDADGARSALGD</sequence>
<dbReference type="GeneID" id="93356154"/>
<keyword evidence="3" id="KW-0050">Antiport</keyword>
<dbReference type="InterPro" id="IPR018461">
    <property type="entry name" value="Na/H_Antiport_NhaC-like_C"/>
</dbReference>
<evidence type="ECO:0000256" key="3">
    <source>
        <dbReference type="ARBA" id="ARBA00022449"/>
    </source>
</evidence>
<feature type="transmembrane region" description="Helical" evidence="10">
    <location>
        <begin position="12"/>
        <end position="30"/>
    </location>
</feature>
<comment type="similarity">
    <text evidence="8">Belongs to the NhaC Na(+)/H(+) (TC 2.A.35) antiporter family.</text>
</comment>
<feature type="transmembrane region" description="Helical" evidence="10">
    <location>
        <begin position="410"/>
        <end position="431"/>
    </location>
</feature>
<protein>
    <submittedName>
        <fullName evidence="12 13">Na+/H+ antiporter NhaC</fullName>
    </submittedName>
</protein>
<dbReference type="RefSeq" id="WP_123184857.1">
    <property type="nucleotide sequence ID" value="NZ_CANPEU010000024.1"/>
</dbReference>
<evidence type="ECO:0000313" key="14">
    <source>
        <dbReference type="Proteomes" id="UP000309454"/>
    </source>
</evidence>
<feature type="domain" description="Na+/H+ antiporter NhaC-like C-terminal" evidence="11">
    <location>
        <begin position="235"/>
        <end position="420"/>
    </location>
</feature>
<dbReference type="AlphaFoldDB" id="A0A3N0ADH8"/>
<dbReference type="EMBL" id="JACHYA010000003">
    <property type="protein sequence ID" value="MBB3171376.1"/>
    <property type="molecule type" value="Genomic_DNA"/>
</dbReference>
<keyword evidence="5 10" id="KW-0812">Transmembrane</keyword>
<evidence type="ECO:0000256" key="6">
    <source>
        <dbReference type="ARBA" id="ARBA00022989"/>
    </source>
</evidence>
<proteinExistence type="inferred from homology"/>
<feature type="transmembrane region" description="Helical" evidence="10">
    <location>
        <begin position="234"/>
        <end position="267"/>
    </location>
</feature>
<feature type="transmembrane region" description="Helical" evidence="10">
    <location>
        <begin position="76"/>
        <end position="94"/>
    </location>
</feature>
<dbReference type="Pfam" id="PF03553">
    <property type="entry name" value="Na_H_antiporter"/>
    <property type="match status" value="2"/>
</dbReference>
<feature type="transmembrane region" description="Helical" evidence="10">
    <location>
        <begin position="143"/>
        <end position="168"/>
    </location>
</feature>
<reference evidence="12 15" key="2">
    <citation type="submission" date="2020-08" db="EMBL/GenBank/DDBJ databases">
        <title>Sequencing the genomes of 1000 actinobacteria strains.</title>
        <authorList>
            <person name="Klenk H.-P."/>
        </authorList>
    </citation>
    <scope>NUCLEOTIDE SEQUENCE [LARGE SCALE GENOMIC DNA]</scope>
    <source>
        <strain evidence="12 15">DSM 22242</strain>
    </source>
</reference>
<feature type="transmembrane region" description="Helical" evidence="10">
    <location>
        <begin position="329"/>
        <end position="352"/>
    </location>
</feature>
<evidence type="ECO:0000256" key="5">
    <source>
        <dbReference type="ARBA" id="ARBA00022692"/>
    </source>
</evidence>
<reference evidence="13 14" key="1">
    <citation type="submission" date="2019-04" db="EMBL/GenBank/DDBJ databases">
        <title>Microbes associate with the intestines of laboratory mice.</title>
        <authorList>
            <person name="Navarre W."/>
            <person name="Wong E."/>
            <person name="Huang K.C."/>
            <person name="Tropini C."/>
            <person name="Ng K."/>
            <person name="Yu B."/>
        </authorList>
    </citation>
    <scope>NUCLEOTIDE SEQUENCE [LARGE SCALE GENOMIC DNA]</scope>
    <source>
        <strain evidence="13 14">NM48_B13</strain>
    </source>
</reference>
<gene>
    <name evidence="13" type="ORF">E5982_06095</name>
    <name evidence="12" type="ORF">FHR31_001194</name>
</gene>
<feature type="domain" description="Na+/H+ antiporter NhaC-like C-terminal" evidence="11">
    <location>
        <begin position="41"/>
        <end position="215"/>
    </location>
</feature>
<dbReference type="Proteomes" id="UP000309454">
    <property type="component" value="Unassembled WGS sequence"/>
</dbReference>
<keyword evidence="6 10" id="KW-1133">Transmembrane helix</keyword>
<evidence type="ECO:0000256" key="7">
    <source>
        <dbReference type="ARBA" id="ARBA00023136"/>
    </source>
</evidence>
<dbReference type="PANTHER" id="PTHR33451:SF5">
    <property type="entry name" value="NA+_H+ ANTIPORTER"/>
    <property type="match status" value="1"/>
</dbReference>
<evidence type="ECO:0000259" key="11">
    <source>
        <dbReference type="Pfam" id="PF03553"/>
    </source>
</evidence>
<dbReference type="PANTHER" id="PTHR33451">
    <property type="entry name" value="MALATE-2H(+)/NA(+)-LACTATE ANTIPORTER"/>
    <property type="match status" value="1"/>
</dbReference>
<keyword evidence="14" id="KW-1185">Reference proteome</keyword>
<keyword evidence="4" id="KW-1003">Cell membrane</keyword>
<feature type="transmembrane region" description="Helical" evidence="10">
    <location>
        <begin position="287"/>
        <end position="308"/>
    </location>
</feature>
<evidence type="ECO:0000256" key="2">
    <source>
        <dbReference type="ARBA" id="ARBA00022448"/>
    </source>
</evidence>
<evidence type="ECO:0000256" key="1">
    <source>
        <dbReference type="ARBA" id="ARBA00004651"/>
    </source>
</evidence>
<accession>A0A3N0ADH8</accession>
<dbReference type="OrthoDB" id="9762978at2"/>
<dbReference type="Proteomes" id="UP000530850">
    <property type="component" value="Unassembled WGS sequence"/>
</dbReference>
<evidence type="ECO:0000313" key="12">
    <source>
        <dbReference type="EMBL" id="MBB3171376.1"/>
    </source>
</evidence>
<evidence type="ECO:0000256" key="4">
    <source>
        <dbReference type="ARBA" id="ARBA00022475"/>
    </source>
</evidence>
<comment type="subcellular location">
    <subcellularLocation>
        <location evidence="1">Cell membrane</location>
        <topology evidence="1">Multi-pass membrane protein</topology>
    </subcellularLocation>
</comment>
<feature type="transmembrane region" description="Helical" evidence="10">
    <location>
        <begin position="36"/>
        <end position="55"/>
    </location>
</feature>
<feature type="region of interest" description="Disordered" evidence="9">
    <location>
        <begin position="437"/>
        <end position="456"/>
    </location>
</feature>
<evidence type="ECO:0000313" key="13">
    <source>
        <dbReference type="EMBL" id="TJW10838.1"/>
    </source>
</evidence>
<dbReference type="EMBL" id="SSTM01000003">
    <property type="protein sequence ID" value="TJW10838.1"/>
    <property type="molecule type" value="Genomic_DNA"/>
</dbReference>
<dbReference type="GO" id="GO:0015297">
    <property type="term" value="F:antiporter activity"/>
    <property type="evidence" value="ECO:0007669"/>
    <property type="project" value="UniProtKB-KW"/>
</dbReference>
<feature type="transmembrane region" description="Helical" evidence="10">
    <location>
        <begin position="114"/>
        <end position="131"/>
    </location>
</feature>